<dbReference type="WBParaSite" id="EEL_0000571301-mRNA-1">
    <property type="protein sequence ID" value="EEL_0000571301-mRNA-1"/>
    <property type="gene ID" value="EEL_0000571301"/>
</dbReference>
<sequence length="218" mass="24538">MIKIISKENLLSFSVKILLQKAEESRKSWQFYPIQISAASTDSKTGEEPTLTRIYDINDYFKAFLKQIMKQLQLPKLPSSMNEIEGGQPVVFHFMEKKPEIAILPVYIIKKDEKEPITRETFLKSSGSERKHLERSLSKATTEIQTARDLSIKKGSVTTTPPSSVLSTPSAHKKIDAGKVAKSDSSAKKKSKSKRVTAPVSLTKSVDEGYYFYFSNIL</sequence>
<name>A0A0R3RUK7_9BILA</name>
<protein>
    <submittedName>
        <fullName evidence="3">DUF4708 domain-containing protein</fullName>
    </submittedName>
</protein>
<feature type="compositionally biased region" description="Basic and acidic residues" evidence="1">
    <location>
        <begin position="173"/>
        <end position="187"/>
    </location>
</feature>
<evidence type="ECO:0000256" key="1">
    <source>
        <dbReference type="SAM" id="MobiDB-lite"/>
    </source>
</evidence>
<dbReference type="Proteomes" id="UP000050640">
    <property type="component" value="Unplaced"/>
</dbReference>
<evidence type="ECO:0000313" key="3">
    <source>
        <dbReference type="WBParaSite" id="EEL_0000571301-mRNA-1"/>
    </source>
</evidence>
<keyword evidence="2" id="KW-1185">Reference proteome</keyword>
<evidence type="ECO:0000313" key="2">
    <source>
        <dbReference type="Proteomes" id="UP000050640"/>
    </source>
</evidence>
<reference evidence="3" key="1">
    <citation type="submission" date="2017-02" db="UniProtKB">
        <authorList>
            <consortium name="WormBaseParasite"/>
        </authorList>
    </citation>
    <scope>IDENTIFICATION</scope>
</reference>
<feature type="compositionally biased region" description="Low complexity" evidence="1">
    <location>
        <begin position="156"/>
        <end position="170"/>
    </location>
</feature>
<accession>A0A0R3RUK7</accession>
<feature type="region of interest" description="Disordered" evidence="1">
    <location>
        <begin position="152"/>
        <end position="198"/>
    </location>
</feature>
<proteinExistence type="predicted"/>
<organism evidence="2 3">
    <name type="scientific">Elaeophora elaphi</name>
    <dbReference type="NCBI Taxonomy" id="1147741"/>
    <lineage>
        <taxon>Eukaryota</taxon>
        <taxon>Metazoa</taxon>
        <taxon>Ecdysozoa</taxon>
        <taxon>Nematoda</taxon>
        <taxon>Chromadorea</taxon>
        <taxon>Rhabditida</taxon>
        <taxon>Spirurina</taxon>
        <taxon>Spiruromorpha</taxon>
        <taxon>Filarioidea</taxon>
        <taxon>Onchocercidae</taxon>
        <taxon>Elaeophora</taxon>
    </lineage>
</organism>
<dbReference type="AlphaFoldDB" id="A0A0R3RUK7"/>